<sequence length="107" mass="12058">MSKLGVESLCDSDVSFLLFRIRQELSDIPPESRRRALQHVEHELHLHFGRSRLLGVSRSLVSDTVRTAPKDSALAQRAIDRICTEIVSAVERALCGERGEVVIDLRH</sequence>
<gene>
    <name evidence="1" type="ORF">DEH84_00135</name>
</gene>
<evidence type="ECO:0000313" key="1">
    <source>
        <dbReference type="EMBL" id="AWI52030.1"/>
    </source>
</evidence>
<name>A0A2U8FM52_9BURK</name>
<dbReference type="KEGG" id="aon:DEH84_00135"/>
<accession>A0A2U8FM52</accession>
<reference evidence="1 2" key="1">
    <citation type="submission" date="2018-05" db="EMBL/GenBank/DDBJ databases">
        <title>complete genome sequence of Aquabacterium olei NBRC 110486.</title>
        <authorList>
            <person name="Tang B."/>
            <person name="Chang J."/>
            <person name="Zhang L."/>
            <person name="Yang H."/>
        </authorList>
    </citation>
    <scope>NUCLEOTIDE SEQUENCE [LARGE SCALE GENOMIC DNA]</scope>
    <source>
        <strain evidence="1 2">NBRC 110486</strain>
    </source>
</reference>
<organism evidence="1 2">
    <name type="scientific">Aquabacterium olei</name>
    <dbReference type="NCBI Taxonomy" id="1296669"/>
    <lineage>
        <taxon>Bacteria</taxon>
        <taxon>Pseudomonadati</taxon>
        <taxon>Pseudomonadota</taxon>
        <taxon>Betaproteobacteria</taxon>
        <taxon>Burkholderiales</taxon>
        <taxon>Aquabacterium</taxon>
    </lineage>
</organism>
<dbReference type="EMBL" id="CP029210">
    <property type="protein sequence ID" value="AWI52030.1"/>
    <property type="molecule type" value="Genomic_DNA"/>
</dbReference>
<keyword evidence="2" id="KW-1185">Reference proteome</keyword>
<protein>
    <submittedName>
        <fullName evidence="1">Uncharacterized protein</fullName>
    </submittedName>
</protein>
<dbReference type="Proteomes" id="UP000244892">
    <property type="component" value="Chromosome"/>
</dbReference>
<dbReference type="AlphaFoldDB" id="A0A2U8FM52"/>
<evidence type="ECO:0000313" key="2">
    <source>
        <dbReference type="Proteomes" id="UP000244892"/>
    </source>
</evidence>
<proteinExistence type="predicted"/>